<protein>
    <submittedName>
        <fullName evidence="1">Uncharacterized protein</fullName>
    </submittedName>
</protein>
<sequence length="297" mass="32453">MTRHWARLAHGIVVGLIGLGLALPLTASSLAVGKPPYPGYWSLADLAATGLDLREPEDGTYTIAGVSLPPSDQEAYVAVWLHYLIEVDPSSGPGEVLLWDERAGGSATLVRLRWYPGQPSGHLEWDTLDVFRGLRRGVVLAPLFEVTVHNLVPVDWLASGDVPLVLRVERRGAVRLRRLAVLPDSGVEIARRGPPRLDLVVAVPRRPIEAEQEISISVLGHNPGREPLWDVVMRLRSAPCTMIVSEQGEKRWPQVRRAVAATFRLRVTTAGRCPVTLEWGARGSGDVLSLTIGSQPR</sequence>
<organism evidence="1 2">
    <name type="scientific">Thermalbibacter longus</name>
    <dbReference type="NCBI Taxonomy" id="2951981"/>
    <lineage>
        <taxon>Bacteria</taxon>
        <taxon>Pseudomonadati</taxon>
        <taxon>Thermomicrobiota</taxon>
        <taxon>Thermomicrobia</taxon>
        <taxon>Thermomicrobiales</taxon>
        <taxon>Thermomicrobiaceae</taxon>
        <taxon>Thermalbibacter</taxon>
    </lineage>
</organism>
<name>A0AA42BCA5_9BACT</name>
<comment type="caution">
    <text evidence="1">The sequence shown here is derived from an EMBL/GenBank/DDBJ whole genome shotgun (WGS) entry which is preliminary data.</text>
</comment>
<keyword evidence="2" id="KW-1185">Reference proteome</keyword>
<proteinExistence type="predicted"/>
<dbReference type="EMBL" id="JAMSLR010000022">
    <property type="protein sequence ID" value="MCM8750674.1"/>
    <property type="molecule type" value="Genomic_DNA"/>
</dbReference>
<dbReference type="Proteomes" id="UP001165306">
    <property type="component" value="Unassembled WGS sequence"/>
</dbReference>
<gene>
    <name evidence="1" type="ORF">NET02_16140</name>
</gene>
<dbReference type="AlphaFoldDB" id="A0AA42BCA5"/>
<reference evidence="1" key="1">
    <citation type="submission" date="2022-06" db="EMBL/GenBank/DDBJ databases">
        <title>CFH 74404 Thermomicrobiaceae sp.</title>
        <authorList>
            <person name="Ming H."/>
            <person name="Li W.-J."/>
            <person name="Zhao Z."/>
        </authorList>
    </citation>
    <scope>NUCLEOTIDE SEQUENCE</scope>
    <source>
        <strain evidence="1">CFH 74404</strain>
    </source>
</reference>
<evidence type="ECO:0000313" key="2">
    <source>
        <dbReference type="Proteomes" id="UP001165306"/>
    </source>
</evidence>
<evidence type="ECO:0000313" key="1">
    <source>
        <dbReference type="EMBL" id="MCM8750674.1"/>
    </source>
</evidence>
<dbReference type="RefSeq" id="WP_284058463.1">
    <property type="nucleotide sequence ID" value="NZ_JAMSLR010000022.1"/>
</dbReference>
<accession>A0AA42BCA5</accession>